<dbReference type="EC" id="2.5.1.19" evidence="7"/>
<dbReference type="OrthoDB" id="9809920at2"/>
<dbReference type="NCBIfam" id="TIGR01356">
    <property type="entry name" value="aroA"/>
    <property type="match status" value="1"/>
</dbReference>
<evidence type="ECO:0000313" key="9">
    <source>
        <dbReference type="EMBL" id="ACN15348.1"/>
    </source>
</evidence>
<gene>
    <name evidence="7 9" type="primary">aroA</name>
    <name evidence="9" type="ordered locus">HRM2_22500</name>
</gene>
<dbReference type="EMBL" id="CP001087">
    <property type="protein sequence ID" value="ACN15348.1"/>
    <property type="molecule type" value="Genomic_DNA"/>
</dbReference>
<dbReference type="PANTHER" id="PTHR21090">
    <property type="entry name" value="AROM/DEHYDROQUINATE SYNTHASE"/>
    <property type="match status" value="1"/>
</dbReference>
<keyword evidence="5 7" id="KW-0057">Aromatic amino acid biosynthesis</keyword>
<dbReference type="InterPro" id="IPR023193">
    <property type="entry name" value="EPSP_synthase_CS"/>
</dbReference>
<dbReference type="Proteomes" id="UP000000442">
    <property type="component" value="Chromosome"/>
</dbReference>
<comment type="similarity">
    <text evidence="2 7">Belongs to the EPSP synthase family.</text>
</comment>
<dbReference type="PROSITE" id="PS00104">
    <property type="entry name" value="EPSP_SYNTHASE_1"/>
    <property type="match status" value="1"/>
</dbReference>
<feature type="binding site" evidence="7">
    <location>
        <position position="168"/>
    </location>
    <ligand>
        <name>3-phosphoshikimate</name>
        <dbReference type="ChEBI" id="CHEBI:145989"/>
    </ligand>
</feature>
<dbReference type="RefSeq" id="WP_015904117.1">
    <property type="nucleotide sequence ID" value="NC_012108.1"/>
</dbReference>
<dbReference type="InterPro" id="IPR006264">
    <property type="entry name" value="EPSP_synthase"/>
</dbReference>
<feature type="binding site" evidence="7">
    <location>
        <position position="309"/>
    </location>
    <ligand>
        <name>3-phosphoshikimate</name>
        <dbReference type="ChEBI" id="CHEBI:145989"/>
    </ligand>
</feature>
<dbReference type="KEGG" id="dat:HRM2_22500"/>
<dbReference type="PIRSF" id="PIRSF000505">
    <property type="entry name" value="EPSPS"/>
    <property type="match status" value="1"/>
</dbReference>
<evidence type="ECO:0000256" key="3">
    <source>
        <dbReference type="ARBA" id="ARBA00022605"/>
    </source>
</evidence>
<dbReference type="GO" id="GO:0009423">
    <property type="term" value="P:chorismate biosynthetic process"/>
    <property type="evidence" value="ECO:0007669"/>
    <property type="project" value="UniProtKB-UniRule"/>
</dbReference>
<accession>C0QEK6</accession>
<dbReference type="InterPro" id="IPR013792">
    <property type="entry name" value="RNA3'P_cycl/enolpyr_Trfase_a/b"/>
</dbReference>
<evidence type="ECO:0000259" key="8">
    <source>
        <dbReference type="Pfam" id="PF00275"/>
    </source>
</evidence>
<dbReference type="AlphaFoldDB" id="C0QEK6"/>
<organism evidence="9 10">
    <name type="scientific">Desulforapulum autotrophicum (strain ATCC 43914 / DSM 3382 / VKM B-1955 / HRM2)</name>
    <name type="common">Desulfobacterium autotrophicum</name>
    <dbReference type="NCBI Taxonomy" id="177437"/>
    <lineage>
        <taxon>Bacteria</taxon>
        <taxon>Pseudomonadati</taxon>
        <taxon>Thermodesulfobacteriota</taxon>
        <taxon>Desulfobacteria</taxon>
        <taxon>Desulfobacterales</taxon>
        <taxon>Desulfobacteraceae</taxon>
        <taxon>Desulforapulum</taxon>
    </lineage>
</organism>
<keyword evidence="4 7" id="KW-0808">Transferase</keyword>
<evidence type="ECO:0000256" key="2">
    <source>
        <dbReference type="ARBA" id="ARBA00009948"/>
    </source>
</evidence>
<dbReference type="UniPathway" id="UPA00053">
    <property type="reaction ID" value="UER00089"/>
</dbReference>
<dbReference type="InterPro" id="IPR001986">
    <property type="entry name" value="Enolpyruvate_Tfrase_dom"/>
</dbReference>
<comment type="function">
    <text evidence="7">Catalyzes the transfer of the enolpyruvyl moiety of phosphoenolpyruvate (PEP) to the 5-hydroxyl of shikimate-3-phosphate (S3P) to produce enolpyruvyl shikimate-3-phosphate and inorganic phosphate.</text>
</comment>
<feature type="binding site" evidence="7">
    <location>
        <position position="194"/>
    </location>
    <ligand>
        <name>3-phosphoshikimate</name>
        <dbReference type="ChEBI" id="CHEBI:145989"/>
    </ligand>
</feature>
<keyword evidence="7" id="KW-0963">Cytoplasm</keyword>
<feature type="binding site" evidence="7">
    <location>
        <position position="25"/>
    </location>
    <ligand>
        <name>3-phosphoshikimate</name>
        <dbReference type="ChEBI" id="CHEBI:145989"/>
    </ligand>
</feature>
<sequence>MKQIKTRKLNPCSVVVPGSKSISHRMVICAALASGESTVDNLLNSEDIRLTMDALACMGASFENKGENIYSIQGFGGMPGPFADPIYLGNSGTSMRLIAGIAALGDSPYHLCGDDRMSQRPMEALLSSLKMIGIDAAALHGKGCPPVVIKGGNRRGGAVTLDCSTSSQYLSSLMMIGPFFKDGLDITLTSLPVSSPYIDLTLEVMSKFQVKGQRLAPTRFKVNGGQVYVPGHFSVEPDLSNASYFWAAGAVSGAPVTVMGATQTSSQGDLAFVHILERMGCKVDTTDRGITVQGNGLRGIEVDMGDCPDVAPTLAVVAAFAEGTTRIVNVAHLRAKECDRIDAVVSQLGRMGVHADQGADWLSITGTAAGHGTGGMGSGQDDFNHGLSIHGASIDTFNDHRIAMAFSVAGLMVDNVIIENESCVGKSFPTFWEVFETLQ</sequence>
<dbReference type="SUPFAM" id="SSF55205">
    <property type="entry name" value="EPT/RTPC-like"/>
    <property type="match status" value="1"/>
</dbReference>
<feature type="binding site" evidence="7">
    <location>
        <position position="426"/>
    </location>
    <ligand>
        <name>phosphoenolpyruvate</name>
        <dbReference type="ChEBI" id="CHEBI:58702"/>
    </ligand>
</feature>
<dbReference type="GO" id="GO:0008652">
    <property type="term" value="P:amino acid biosynthetic process"/>
    <property type="evidence" value="ECO:0007669"/>
    <property type="project" value="UniProtKB-KW"/>
</dbReference>
<feature type="binding site" evidence="7">
    <location>
        <position position="166"/>
    </location>
    <ligand>
        <name>3-phosphoshikimate</name>
        <dbReference type="ChEBI" id="CHEBI:145989"/>
    </ligand>
</feature>
<dbReference type="STRING" id="177437.HRM2_22500"/>
<dbReference type="GO" id="GO:0005737">
    <property type="term" value="C:cytoplasm"/>
    <property type="evidence" value="ECO:0007669"/>
    <property type="project" value="UniProtKB-SubCell"/>
</dbReference>
<keyword evidence="3 7" id="KW-0028">Amino-acid biosynthesis</keyword>
<evidence type="ECO:0000256" key="1">
    <source>
        <dbReference type="ARBA" id="ARBA00004811"/>
    </source>
</evidence>
<feature type="binding site" evidence="7">
    <location>
        <position position="168"/>
    </location>
    <ligand>
        <name>phosphoenolpyruvate</name>
        <dbReference type="ChEBI" id="CHEBI:58702"/>
    </ligand>
</feature>
<evidence type="ECO:0000256" key="5">
    <source>
        <dbReference type="ARBA" id="ARBA00023141"/>
    </source>
</evidence>
<comment type="subunit">
    <text evidence="7">Monomer.</text>
</comment>
<comment type="subcellular location">
    <subcellularLocation>
        <location evidence="7">Cytoplasm</location>
    </subcellularLocation>
</comment>
<name>C0QEK6_DESAH</name>
<evidence type="ECO:0000256" key="6">
    <source>
        <dbReference type="ARBA" id="ARBA00044633"/>
    </source>
</evidence>
<comment type="catalytic activity">
    <reaction evidence="6">
        <text>3-phosphoshikimate + phosphoenolpyruvate = 5-O-(1-carboxyvinyl)-3-phosphoshikimate + phosphate</text>
        <dbReference type="Rhea" id="RHEA:21256"/>
        <dbReference type="ChEBI" id="CHEBI:43474"/>
        <dbReference type="ChEBI" id="CHEBI:57701"/>
        <dbReference type="ChEBI" id="CHEBI:58702"/>
        <dbReference type="ChEBI" id="CHEBI:145989"/>
        <dbReference type="EC" id="2.5.1.19"/>
    </reaction>
    <physiologicalReaction direction="left-to-right" evidence="6">
        <dbReference type="Rhea" id="RHEA:21257"/>
    </physiologicalReaction>
</comment>
<dbReference type="GO" id="GO:0003866">
    <property type="term" value="F:3-phosphoshikimate 1-carboxyvinyltransferase activity"/>
    <property type="evidence" value="ECO:0007669"/>
    <property type="project" value="UniProtKB-UniRule"/>
</dbReference>
<feature type="binding site" evidence="7">
    <location>
        <position position="21"/>
    </location>
    <ligand>
        <name>3-phosphoshikimate</name>
        <dbReference type="ChEBI" id="CHEBI:145989"/>
    </ligand>
</feature>
<reference evidence="9 10" key="1">
    <citation type="journal article" date="2009" name="Environ. Microbiol.">
        <title>Genome sequence of Desulfobacterium autotrophicum HRM2, a marine sulfate reducer oxidizing organic carbon completely to carbon dioxide.</title>
        <authorList>
            <person name="Strittmatter A.W."/>
            <person name="Liesegang H."/>
            <person name="Rabus R."/>
            <person name="Decker I."/>
            <person name="Amann J."/>
            <person name="Andres S."/>
            <person name="Henne A."/>
            <person name="Fricke W.F."/>
            <person name="Martinez-Arias R."/>
            <person name="Bartels D."/>
            <person name="Goesmann A."/>
            <person name="Krause L."/>
            <person name="Puehler A."/>
            <person name="Klenk H.P."/>
            <person name="Richter M."/>
            <person name="Schuler M."/>
            <person name="Gloeckner F.O."/>
            <person name="Meyerdierks A."/>
            <person name="Gottschalk G."/>
            <person name="Amann R."/>
        </authorList>
    </citation>
    <scope>NUCLEOTIDE SEQUENCE [LARGE SCALE GENOMIC DNA]</scope>
    <source>
        <strain evidence="10">ATCC 43914 / DSM 3382 / HRM2</strain>
    </source>
</reference>
<dbReference type="CDD" id="cd01556">
    <property type="entry name" value="EPSP_synthase"/>
    <property type="match status" value="1"/>
</dbReference>
<feature type="binding site" evidence="7">
    <location>
        <position position="120"/>
    </location>
    <ligand>
        <name>phosphoenolpyruvate</name>
        <dbReference type="ChEBI" id="CHEBI:58702"/>
    </ligand>
</feature>
<dbReference type="Pfam" id="PF00275">
    <property type="entry name" value="EPSP_synthase"/>
    <property type="match status" value="1"/>
</dbReference>
<dbReference type="HOGENOM" id="CLU_024321_0_0_7"/>
<feature type="binding site" evidence="7">
    <location>
        <position position="92"/>
    </location>
    <ligand>
        <name>phosphoenolpyruvate</name>
        <dbReference type="ChEBI" id="CHEBI:58702"/>
    </ligand>
</feature>
<dbReference type="PANTHER" id="PTHR21090:SF5">
    <property type="entry name" value="PENTAFUNCTIONAL AROM POLYPEPTIDE"/>
    <property type="match status" value="1"/>
</dbReference>
<evidence type="ECO:0000256" key="7">
    <source>
        <dbReference type="HAMAP-Rule" id="MF_00210"/>
    </source>
</evidence>
<proteinExistence type="inferred from homology"/>
<dbReference type="eggNOG" id="COG0128">
    <property type="taxonomic scope" value="Bacteria"/>
</dbReference>
<dbReference type="PROSITE" id="PS00885">
    <property type="entry name" value="EPSP_SYNTHASE_2"/>
    <property type="match status" value="1"/>
</dbReference>
<keyword evidence="10" id="KW-1185">Reference proteome</keyword>
<dbReference type="InterPro" id="IPR036968">
    <property type="entry name" value="Enolpyruvate_Tfrase_sf"/>
</dbReference>
<feature type="binding site" evidence="7">
    <location>
        <position position="20"/>
    </location>
    <ligand>
        <name>3-phosphoshikimate</name>
        <dbReference type="ChEBI" id="CHEBI:145989"/>
    </ligand>
</feature>
<protein>
    <recommendedName>
        <fullName evidence="7">3-phosphoshikimate 1-carboxyvinyltransferase</fullName>
        <ecNumber evidence="7">2.5.1.19</ecNumber>
    </recommendedName>
    <alternativeName>
        <fullName evidence="7">5-enolpyruvylshikimate-3-phosphate synthase</fullName>
        <shortName evidence="7">EPSP synthase</shortName>
        <shortName evidence="7">EPSPS</shortName>
    </alternativeName>
</protein>
<dbReference type="GO" id="GO:0009073">
    <property type="term" value="P:aromatic amino acid family biosynthetic process"/>
    <property type="evidence" value="ECO:0007669"/>
    <property type="project" value="UniProtKB-KW"/>
</dbReference>
<feature type="binding site" evidence="7">
    <location>
        <position position="401"/>
    </location>
    <ligand>
        <name>phosphoenolpyruvate</name>
        <dbReference type="ChEBI" id="CHEBI:58702"/>
    </ligand>
</feature>
<evidence type="ECO:0000313" key="10">
    <source>
        <dbReference type="Proteomes" id="UP000000442"/>
    </source>
</evidence>
<dbReference type="Gene3D" id="3.65.10.10">
    <property type="entry name" value="Enolpyruvate transferase domain"/>
    <property type="match status" value="2"/>
</dbReference>
<feature type="binding site" evidence="7">
    <location>
        <position position="340"/>
    </location>
    <ligand>
        <name>phosphoenolpyruvate</name>
        <dbReference type="ChEBI" id="CHEBI:58702"/>
    </ligand>
</feature>
<feature type="binding site" evidence="7">
    <location>
        <position position="336"/>
    </location>
    <ligand>
        <name>3-phosphoshikimate</name>
        <dbReference type="ChEBI" id="CHEBI:145989"/>
    </ligand>
</feature>
<feature type="domain" description="Enolpyruvate transferase" evidence="8">
    <location>
        <begin position="13"/>
        <end position="434"/>
    </location>
</feature>
<evidence type="ECO:0000256" key="4">
    <source>
        <dbReference type="ARBA" id="ARBA00022679"/>
    </source>
</evidence>
<feature type="binding site" evidence="7">
    <location>
        <position position="20"/>
    </location>
    <ligand>
        <name>phosphoenolpyruvate</name>
        <dbReference type="ChEBI" id="CHEBI:58702"/>
    </ligand>
</feature>
<dbReference type="HAMAP" id="MF_00210">
    <property type="entry name" value="EPSP_synth"/>
    <property type="match status" value="1"/>
</dbReference>
<comment type="caution">
    <text evidence="7">Lacks conserved residue(s) required for the propagation of feature annotation.</text>
</comment>
<comment type="pathway">
    <text evidence="1 7">Metabolic intermediate biosynthesis; chorismate biosynthesis; chorismate from D-erythrose 4-phosphate and phosphoenolpyruvate: step 6/7.</text>
</comment>
<feature type="active site" description="Proton acceptor" evidence="7">
    <location>
        <position position="309"/>
    </location>
</feature>
<feature type="binding site" evidence="7">
    <location>
        <position position="167"/>
    </location>
    <ligand>
        <name>3-phosphoshikimate</name>
        <dbReference type="ChEBI" id="CHEBI:145989"/>
    </ligand>
</feature>